<proteinExistence type="predicted"/>
<name>A0A2A9CPW8_9ACTN</name>
<dbReference type="RefSeq" id="WP_098459757.1">
    <property type="nucleotide sequence ID" value="NZ_PDJC01000001.1"/>
</dbReference>
<sequence length="313" mass="34921">MDEVAISAELRELHRGRGIRRPDIQHWLGAELQRILGIDPSTNDDEARAALIKLLDENTQAFPRDLRYLILMASGVSSDEPFLEQRLAVAERVLDRSPRVLRRRLRTAEQLLGEALAVAHADTRGPFNDHGWCWEDHELDLALAEDATLTLTRTVRSLTDRPKQIHEAFGIPGQLEPDTDLTFTAIEGLRVVEVLRPSKTLWRVTLELPGDLARGEIRQTKLQVHVPKARALNPFMALAPLRPAHSLKVNVDFGTPSVASRAWVMDGVISSDMAGIGDEVRELDLSTSSQVKTSFTRPYPGLAYGIGWEWAPA</sequence>
<dbReference type="Proteomes" id="UP000226079">
    <property type="component" value="Unassembled WGS sequence"/>
</dbReference>
<evidence type="ECO:0000313" key="2">
    <source>
        <dbReference type="Proteomes" id="UP000226079"/>
    </source>
</evidence>
<dbReference type="EMBL" id="PDJC01000001">
    <property type="protein sequence ID" value="PFG16196.1"/>
    <property type="molecule type" value="Genomic_DNA"/>
</dbReference>
<organism evidence="1 2">
    <name type="scientific">Propionicimonas paludicola</name>
    <dbReference type="NCBI Taxonomy" id="185243"/>
    <lineage>
        <taxon>Bacteria</taxon>
        <taxon>Bacillati</taxon>
        <taxon>Actinomycetota</taxon>
        <taxon>Actinomycetes</taxon>
        <taxon>Propionibacteriales</taxon>
        <taxon>Nocardioidaceae</taxon>
        <taxon>Propionicimonas</taxon>
    </lineage>
</organism>
<reference evidence="1 2" key="1">
    <citation type="submission" date="2017-10" db="EMBL/GenBank/DDBJ databases">
        <title>Sequencing the genomes of 1000 actinobacteria strains.</title>
        <authorList>
            <person name="Klenk H.-P."/>
        </authorList>
    </citation>
    <scope>NUCLEOTIDE SEQUENCE [LARGE SCALE GENOMIC DNA]</scope>
    <source>
        <strain evidence="1 2">DSM 15597</strain>
    </source>
</reference>
<gene>
    <name evidence="1" type="ORF">ATK74_0728</name>
</gene>
<keyword evidence="2" id="KW-1185">Reference proteome</keyword>
<dbReference type="AlphaFoldDB" id="A0A2A9CPW8"/>
<accession>A0A2A9CPW8</accession>
<comment type="caution">
    <text evidence="1">The sequence shown here is derived from an EMBL/GenBank/DDBJ whole genome shotgun (WGS) entry which is preliminary data.</text>
</comment>
<protein>
    <submittedName>
        <fullName evidence="1">Uncharacterized protein</fullName>
    </submittedName>
</protein>
<dbReference type="OrthoDB" id="3805675at2"/>
<evidence type="ECO:0000313" key="1">
    <source>
        <dbReference type="EMBL" id="PFG16196.1"/>
    </source>
</evidence>